<dbReference type="EC" id="3.1.21.-" evidence="5"/>
<dbReference type="Proteomes" id="UP000886724">
    <property type="component" value="Unassembled WGS sequence"/>
</dbReference>
<dbReference type="CDD" id="cd16961">
    <property type="entry name" value="RMtype1_S_TRD-CR_like"/>
    <property type="match status" value="1"/>
</dbReference>
<evidence type="ECO:0000313" key="6">
    <source>
        <dbReference type="Proteomes" id="UP000886724"/>
    </source>
</evidence>
<reference evidence="5" key="1">
    <citation type="journal article" date="2021" name="PeerJ">
        <title>Extensive microbial diversity within the chicken gut microbiome revealed by metagenomics and culture.</title>
        <authorList>
            <person name="Gilroy R."/>
            <person name="Ravi A."/>
            <person name="Getino M."/>
            <person name="Pursley I."/>
            <person name="Horton D.L."/>
            <person name="Alikhan N.F."/>
            <person name="Baker D."/>
            <person name="Gharbi K."/>
            <person name="Hall N."/>
            <person name="Watson M."/>
            <person name="Adriaenssens E.M."/>
            <person name="Foster-Nyarko E."/>
            <person name="Jarju S."/>
            <person name="Secka A."/>
            <person name="Antonio M."/>
            <person name="Oren A."/>
            <person name="Chaudhuri R.R."/>
            <person name="La Ragione R."/>
            <person name="Hildebrand F."/>
            <person name="Pallen M.J."/>
        </authorList>
    </citation>
    <scope>NUCLEOTIDE SEQUENCE</scope>
    <source>
        <strain evidence="5">ChiGjej1B1-14440</strain>
    </source>
</reference>
<comment type="similarity">
    <text evidence="1">Belongs to the type-I restriction system S methylase family.</text>
</comment>
<proteinExistence type="inferred from homology"/>
<feature type="domain" description="Type I restriction modification DNA specificity" evidence="4">
    <location>
        <begin position="196"/>
        <end position="339"/>
    </location>
</feature>
<comment type="caution">
    <text evidence="5">The sequence shown here is derived from an EMBL/GenBank/DDBJ whole genome shotgun (WGS) entry which is preliminary data.</text>
</comment>
<reference evidence="5" key="2">
    <citation type="submission" date="2021-04" db="EMBL/GenBank/DDBJ databases">
        <authorList>
            <person name="Gilroy R."/>
        </authorList>
    </citation>
    <scope>NUCLEOTIDE SEQUENCE</scope>
    <source>
        <strain evidence="5">ChiGjej1B1-14440</strain>
    </source>
</reference>
<dbReference type="InterPro" id="IPR052021">
    <property type="entry name" value="Type-I_RS_S_subunit"/>
</dbReference>
<dbReference type="SUPFAM" id="SSF116734">
    <property type="entry name" value="DNA methylase specificity domain"/>
    <property type="match status" value="2"/>
</dbReference>
<keyword evidence="3" id="KW-0238">DNA-binding</keyword>
<dbReference type="GO" id="GO:0003677">
    <property type="term" value="F:DNA binding"/>
    <property type="evidence" value="ECO:0007669"/>
    <property type="project" value="UniProtKB-KW"/>
</dbReference>
<keyword evidence="5" id="KW-0540">Nuclease</keyword>
<dbReference type="EMBL" id="DXET01000159">
    <property type="protein sequence ID" value="HIX81759.1"/>
    <property type="molecule type" value="Genomic_DNA"/>
</dbReference>
<evidence type="ECO:0000313" key="5">
    <source>
        <dbReference type="EMBL" id="HIX81759.1"/>
    </source>
</evidence>
<evidence type="ECO:0000256" key="1">
    <source>
        <dbReference type="ARBA" id="ARBA00010923"/>
    </source>
</evidence>
<dbReference type="GO" id="GO:0016787">
    <property type="term" value="F:hydrolase activity"/>
    <property type="evidence" value="ECO:0007669"/>
    <property type="project" value="UniProtKB-KW"/>
</dbReference>
<dbReference type="PANTHER" id="PTHR30408:SF13">
    <property type="entry name" value="TYPE I RESTRICTION ENZYME HINDI SPECIFICITY SUBUNIT"/>
    <property type="match status" value="1"/>
</dbReference>
<dbReference type="InterPro" id="IPR000055">
    <property type="entry name" value="Restrct_endonuc_typeI_TRD"/>
</dbReference>
<dbReference type="Pfam" id="PF01420">
    <property type="entry name" value="Methylase_S"/>
    <property type="match status" value="2"/>
</dbReference>
<keyword evidence="5" id="KW-0255">Endonuclease</keyword>
<evidence type="ECO:0000259" key="4">
    <source>
        <dbReference type="Pfam" id="PF01420"/>
    </source>
</evidence>
<organism evidence="5 6">
    <name type="scientific">Candidatus Erysipelatoclostridium merdavium</name>
    <dbReference type="NCBI Taxonomy" id="2838566"/>
    <lineage>
        <taxon>Bacteria</taxon>
        <taxon>Bacillati</taxon>
        <taxon>Bacillota</taxon>
        <taxon>Erysipelotrichia</taxon>
        <taxon>Erysipelotrichales</taxon>
        <taxon>Erysipelotrichales incertae sedis</taxon>
    </lineage>
</organism>
<dbReference type="GO" id="GO:0009307">
    <property type="term" value="P:DNA restriction-modification system"/>
    <property type="evidence" value="ECO:0007669"/>
    <property type="project" value="UniProtKB-KW"/>
</dbReference>
<evidence type="ECO:0000256" key="2">
    <source>
        <dbReference type="ARBA" id="ARBA00022747"/>
    </source>
</evidence>
<dbReference type="InterPro" id="IPR044946">
    <property type="entry name" value="Restrct_endonuc_typeI_TRD_sf"/>
</dbReference>
<sequence length="384" mass="43373">MSKWTECTIGDLCETISETYKGKDEKVVLINTSDVLEGKVLNHKSVQNKNLKGQFKKTFRRNDILYSEIRPANKRFAFIDFEATSNYIASTKLMVLRHNDKVLPEYLFAILKSNYMLAELQHLAETRSGTFPQITFSSELAPIKVRLPDKTTQKQIVSILSSIEQKISVNCDINNNLEQQAKAIYQQMFVENANLEWSEGTLSDIADITMGQSPSGSSYNEDGTGTIFFQGRAEFGFRFPTVRLFTTEPKRMACANDTLMSVRAPVGDFNVAHTDCCIGRGLAAIHSKNNHQSFVLYTMFSLKKQLGVFNGEGTVFGSINRKALNDMPILIPNIERIKEFENIVAPMDSIIRNNYDEICRLQEIRDSLLPRLMSGEIDASDIDI</sequence>
<gene>
    <name evidence="5" type="ORF">H9980_07300</name>
</gene>
<dbReference type="GO" id="GO:0004519">
    <property type="term" value="F:endonuclease activity"/>
    <property type="evidence" value="ECO:0007669"/>
    <property type="project" value="UniProtKB-KW"/>
</dbReference>
<dbReference type="AlphaFoldDB" id="A0A9D1XLW4"/>
<feature type="domain" description="Type I restriction modification DNA specificity" evidence="4">
    <location>
        <begin position="1"/>
        <end position="179"/>
    </location>
</feature>
<dbReference type="Gene3D" id="3.90.220.20">
    <property type="entry name" value="DNA methylase specificity domains"/>
    <property type="match status" value="2"/>
</dbReference>
<keyword evidence="5" id="KW-0378">Hydrolase</keyword>
<evidence type="ECO:0000256" key="3">
    <source>
        <dbReference type="ARBA" id="ARBA00023125"/>
    </source>
</evidence>
<protein>
    <submittedName>
        <fullName evidence="5">Restriction endonuclease subunit S</fullName>
        <ecNumber evidence="5">3.1.21.-</ecNumber>
    </submittedName>
</protein>
<dbReference type="PANTHER" id="PTHR30408">
    <property type="entry name" value="TYPE-1 RESTRICTION ENZYME ECOKI SPECIFICITY PROTEIN"/>
    <property type="match status" value="1"/>
</dbReference>
<dbReference type="CDD" id="cd17495">
    <property type="entry name" value="RMtype1_S_Cep9333ORF4827P-TRD2-CR2_like"/>
    <property type="match status" value="1"/>
</dbReference>
<accession>A0A9D1XLW4</accession>
<keyword evidence="2" id="KW-0680">Restriction system</keyword>
<name>A0A9D1XLW4_9FIRM</name>